<protein>
    <recommendedName>
        <fullName evidence="3">Prolyl 4-hydroxylase alpha subunit Fe(2+) 2OG dioxygenase domain-containing protein</fullName>
    </recommendedName>
</protein>
<sequence>MFPEFGRKVYRPPDGGALVFSCGALHQVTKITRGKRYAFLAFLYGEEDAQKREANNSRLHIGERQYLGDQDRLFPEDAELHQMTHVA</sequence>
<gene>
    <name evidence="1" type="ORF">SAMN05444158_7553</name>
</gene>
<dbReference type="Proteomes" id="UP000243904">
    <property type="component" value="Chromosome I"/>
</dbReference>
<keyword evidence="2" id="KW-1185">Reference proteome</keyword>
<evidence type="ECO:0000313" key="1">
    <source>
        <dbReference type="EMBL" id="SDT61781.1"/>
    </source>
</evidence>
<proteinExistence type="predicted"/>
<dbReference type="Gene3D" id="2.60.120.620">
    <property type="entry name" value="q2cbj1_9rhob like domain"/>
    <property type="match status" value="1"/>
</dbReference>
<dbReference type="AlphaFoldDB" id="A0A1H2BU86"/>
<name>A0A1H2BU86_9BRAD</name>
<accession>A0A1H2BU86</accession>
<reference evidence="2" key="1">
    <citation type="submission" date="2016-10" db="EMBL/GenBank/DDBJ databases">
        <authorList>
            <person name="Varghese N."/>
            <person name="Submissions S."/>
        </authorList>
    </citation>
    <scope>NUCLEOTIDE SEQUENCE [LARGE SCALE GENOMIC DNA]</scope>
    <source>
        <strain evidence="2">GAS369</strain>
    </source>
</reference>
<dbReference type="EMBL" id="LT629750">
    <property type="protein sequence ID" value="SDT61781.1"/>
    <property type="molecule type" value="Genomic_DNA"/>
</dbReference>
<dbReference type="RefSeq" id="WP_146690926.1">
    <property type="nucleotide sequence ID" value="NZ_LT629750.1"/>
</dbReference>
<evidence type="ECO:0008006" key="3">
    <source>
        <dbReference type="Google" id="ProtNLM"/>
    </source>
</evidence>
<organism evidence="1 2">
    <name type="scientific">Bradyrhizobium canariense</name>
    <dbReference type="NCBI Taxonomy" id="255045"/>
    <lineage>
        <taxon>Bacteria</taxon>
        <taxon>Pseudomonadati</taxon>
        <taxon>Pseudomonadota</taxon>
        <taxon>Alphaproteobacteria</taxon>
        <taxon>Hyphomicrobiales</taxon>
        <taxon>Nitrobacteraceae</taxon>
        <taxon>Bradyrhizobium</taxon>
    </lineage>
</organism>
<evidence type="ECO:0000313" key="2">
    <source>
        <dbReference type="Proteomes" id="UP000243904"/>
    </source>
</evidence>